<proteinExistence type="predicted"/>
<evidence type="ECO:0000313" key="2">
    <source>
        <dbReference type="Proteomes" id="UP000789901"/>
    </source>
</evidence>
<feature type="non-terminal residue" evidence="1">
    <location>
        <position position="107"/>
    </location>
</feature>
<reference evidence="1 2" key="1">
    <citation type="submission" date="2021-06" db="EMBL/GenBank/DDBJ databases">
        <authorList>
            <person name="Kallberg Y."/>
            <person name="Tangrot J."/>
            <person name="Rosling A."/>
        </authorList>
    </citation>
    <scope>NUCLEOTIDE SEQUENCE [LARGE SCALE GENOMIC DNA]</scope>
    <source>
        <strain evidence="1 2">120-4 pot B 10/14</strain>
    </source>
</reference>
<name>A0ABN7XNX7_GIGMA</name>
<gene>
    <name evidence="1" type="ORF">GMARGA_LOCUS45566</name>
</gene>
<dbReference type="Proteomes" id="UP000789901">
    <property type="component" value="Unassembled WGS sequence"/>
</dbReference>
<protein>
    <submittedName>
        <fullName evidence="1">4647_t:CDS:1</fullName>
    </submittedName>
</protein>
<evidence type="ECO:0000313" key="1">
    <source>
        <dbReference type="EMBL" id="CAG8856745.1"/>
    </source>
</evidence>
<dbReference type="EMBL" id="CAJVQB010163457">
    <property type="protein sequence ID" value="CAG8856745.1"/>
    <property type="molecule type" value="Genomic_DNA"/>
</dbReference>
<sequence length="107" mass="12452">LVNDIIKGLQLLYIKDKHTISDQAFNEILEIFNISNISLYRLRKVLENLVPIEPKLIDICWNSCCAFTGQNANLNTCSISEDLRYRYEYILKKEYTSENSIIGDVFD</sequence>
<accession>A0ABN7XNX7</accession>
<comment type="caution">
    <text evidence="1">The sequence shown here is derived from an EMBL/GenBank/DDBJ whole genome shotgun (WGS) entry which is preliminary data.</text>
</comment>
<feature type="non-terminal residue" evidence="1">
    <location>
        <position position="1"/>
    </location>
</feature>
<organism evidence="1 2">
    <name type="scientific">Gigaspora margarita</name>
    <dbReference type="NCBI Taxonomy" id="4874"/>
    <lineage>
        <taxon>Eukaryota</taxon>
        <taxon>Fungi</taxon>
        <taxon>Fungi incertae sedis</taxon>
        <taxon>Mucoromycota</taxon>
        <taxon>Glomeromycotina</taxon>
        <taxon>Glomeromycetes</taxon>
        <taxon>Diversisporales</taxon>
        <taxon>Gigasporaceae</taxon>
        <taxon>Gigaspora</taxon>
    </lineage>
</organism>
<keyword evidence="2" id="KW-1185">Reference proteome</keyword>